<comment type="pathway">
    <text evidence="3">tRNA modification; 5-methoxycarbonylmethyl-2-thiouridine-tRNA biosynthesis.</text>
</comment>
<keyword evidence="9" id="KW-0539">Nucleus</keyword>
<evidence type="ECO:0000256" key="2">
    <source>
        <dbReference type="ARBA" id="ARBA00004496"/>
    </source>
</evidence>
<sequence>MVFRTAAAANPLSQTAVYVDGHVLYGCANKIAVWEVGNGSNHVECVFEADGDITAIAAGEGCIYFGTTKGQVGHFELALLTKSFSERIYNTVASLESAVTCIAVNKTLSPYKLAVGCINGSSYVFSEDKSQDTIVVSNKGYALAVELYDNLLVCGGTNIKLYVHNLDTGNSVELEGHENWVRSLAFKKDSTGSLILASASQEKYIRLWRFDRDVADNDFFSSKKTLDNYEIRFEALLMGHDDWVVCVQWDTWSDMLLSASADSSVIIWESGDDGSDLWTPLSRYGDISIWGSSTATGTSGGFWTCLWLPNQLLTVTHTGSFRMWTREGEGIPAITGHFKEVTDCQWLSQDLLLTTSSDQTTRLWKSNETRVYEVGRPQIHGYDMVCVTVINDILYASAGDEKVVRVFEMPKQVAHQLHSGLDSGELMRALNIKQGEESEVELPDVAGVPALGLSNKPDEEVKVDLPPYPREDQLQRLTLWPEVEKLYGHGYEISALAYADGILASCCKANNEQHAVIRFYNTETWHEIRPPVAGHAQTVNKLSVSPNKKLLLSVSRDRKFMLTDLQTRTVIFSKEKAHTRIIWDGCFISDHEFVTVSRDKTVKKWNTRGESFAMIKLESSGTAVAACDSLIAVGEENGIVTFMDFDLNPLYRYNFMSKVNRISFKGDTCAIVGSHIVLCNPKTDAHLMEKCVSNIENN</sequence>
<evidence type="ECO:0000256" key="9">
    <source>
        <dbReference type="ARBA" id="ARBA00023242"/>
    </source>
</evidence>
<accession>A0AAV5RE63</accession>
<proteinExistence type="inferred from homology"/>
<evidence type="ECO:0000256" key="1">
    <source>
        <dbReference type="ARBA" id="ARBA00004123"/>
    </source>
</evidence>
<dbReference type="AlphaFoldDB" id="A0AAV5RE63"/>
<comment type="caution">
    <text evidence="11">The sequence shown here is derived from an EMBL/GenBank/DDBJ whole genome shotgun (WGS) entry which is preliminary data.</text>
</comment>
<dbReference type="PANTHER" id="PTHR44111:SF1">
    <property type="entry name" value="ELONGATOR COMPLEX PROTEIN 2"/>
    <property type="match status" value="1"/>
</dbReference>
<comment type="similarity">
    <text evidence="4">Belongs to the WD repeat ELP2 family.</text>
</comment>
<dbReference type="GO" id="GO:0033588">
    <property type="term" value="C:elongator holoenzyme complex"/>
    <property type="evidence" value="ECO:0007669"/>
    <property type="project" value="InterPro"/>
</dbReference>
<dbReference type="InterPro" id="IPR037289">
    <property type="entry name" value="Elp2"/>
</dbReference>
<dbReference type="GO" id="GO:0002098">
    <property type="term" value="P:tRNA wobble uridine modification"/>
    <property type="evidence" value="ECO:0007669"/>
    <property type="project" value="InterPro"/>
</dbReference>
<dbReference type="PROSITE" id="PS50294">
    <property type="entry name" value="WD_REPEATS_REGION"/>
    <property type="match status" value="2"/>
</dbReference>
<evidence type="ECO:0000256" key="6">
    <source>
        <dbReference type="ARBA" id="ARBA00022490"/>
    </source>
</evidence>
<keyword evidence="6" id="KW-0963">Cytoplasm</keyword>
<evidence type="ECO:0000256" key="8">
    <source>
        <dbReference type="ARBA" id="ARBA00022737"/>
    </source>
</evidence>
<feature type="repeat" description="WD" evidence="10">
    <location>
        <begin position="237"/>
        <end position="269"/>
    </location>
</feature>
<evidence type="ECO:0000313" key="11">
    <source>
        <dbReference type="EMBL" id="GMM49252.1"/>
    </source>
</evidence>
<keyword evidence="7 10" id="KW-0853">WD repeat</keyword>
<keyword evidence="12" id="KW-1185">Reference proteome</keyword>
<keyword evidence="8" id="KW-0677">Repeat</keyword>
<dbReference type="SUPFAM" id="SSF50998">
    <property type="entry name" value="Quinoprotein alcohol dehydrogenase-like"/>
    <property type="match status" value="1"/>
</dbReference>
<dbReference type="InterPro" id="IPR015943">
    <property type="entry name" value="WD40/YVTN_repeat-like_dom_sf"/>
</dbReference>
<evidence type="ECO:0000256" key="5">
    <source>
        <dbReference type="ARBA" id="ARBA00020267"/>
    </source>
</evidence>
<protein>
    <recommendedName>
        <fullName evidence="5">Elongator complex protein 2</fullName>
    </recommendedName>
</protein>
<feature type="repeat" description="WD" evidence="10">
    <location>
        <begin position="334"/>
        <end position="374"/>
    </location>
</feature>
<organism evidence="11 12">
    <name type="scientific">Starmerella bacillaris</name>
    <name type="common">Yeast</name>
    <name type="synonym">Candida zemplinina</name>
    <dbReference type="NCBI Taxonomy" id="1247836"/>
    <lineage>
        <taxon>Eukaryota</taxon>
        <taxon>Fungi</taxon>
        <taxon>Dikarya</taxon>
        <taxon>Ascomycota</taxon>
        <taxon>Saccharomycotina</taxon>
        <taxon>Dipodascomycetes</taxon>
        <taxon>Dipodascales</taxon>
        <taxon>Trichomonascaceae</taxon>
        <taxon>Starmerella</taxon>
    </lineage>
</organism>
<evidence type="ECO:0000256" key="3">
    <source>
        <dbReference type="ARBA" id="ARBA00005043"/>
    </source>
</evidence>
<feature type="repeat" description="WD" evidence="10">
    <location>
        <begin position="532"/>
        <end position="573"/>
    </location>
</feature>
<dbReference type="EMBL" id="BTGC01000001">
    <property type="protein sequence ID" value="GMM49252.1"/>
    <property type="molecule type" value="Genomic_DNA"/>
</dbReference>
<dbReference type="Pfam" id="PF00400">
    <property type="entry name" value="WD40"/>
    <property type="match status" value="5"/>
</dbReference>
<dbReference type="Proteomes" id="UP001362899">
    <property type="component" value="Unassembled WGS sequence"/>
</dbReference>
<reference evidence="11 12" key="1">
    <citation type="journal article" date="2023" name="Elife">
        <title>Identification of key yeast species and microbe-microbe interactions impacting larval growth of Drosophila in the wild.</title>
        <authorList>
            <person name="Mure A."/>
            <person name="Sugiura Y."/>
            <person name="Maeda R."/>
            <person name="Honda K."/>
            <person name="Sakurai N."/>
            <person name="Takahashi Y."/>
            <person name="Watada M."/>
            <person name="Katoh T."/>
            <person name="Gotoh A."/>
            <person name="Gotoh Y."/>
            <person name="Taniguchi I."/>
            <person name="Nakamura K."/>
            <person name="Hayashi T."/>
            <person name="Katayama T."/>
            <person name="Uemura T."/>
            <person name="Hattori Y."/>
        </authorList>
    </citation>
    <scope>NUCLEOTIDE SEQUENCE [LARGE SCALE GENOMIC DNA]</scope>
    <source>
        <strain evidence="11 12">SB-73</strain>
    </source>
</reference>
<evidence type="ECO:0000256" key="4">
    <source>
        <dbReference type="ARBA" id="ARBA00005881"/>
    </source>
</evidence>
<evidence type="ECO:0000313" key="12">
    <source>
        <dbReference type="Proteomes" id="UP001362899"/>
    </source>
</evidence>
<gene>
    <name evidence="11" type="ORF">DASB73_002100</name>
</gene>
<dbReference type="PROSITE" id="PS50082">
    <property type="entry name" value="WD_REPEATS_2"/>
    <property type="match status" value="4"/>
</dbReference>
<dbReference type="Gene3D" id="2.130.10.10">
    <property type="entry name" value="YVTN repeat-like/Quinoprotein amine dehydrogenase"/>
    <property type="match status" value="3"/>
</dbReference>
<dbReference type="InterPro" id="IPR001680">
    <property type="entry name" value="WD40_rpt"/>
</dbReference>
<comment type="subcellular location">
    <subcellularLocation>
        <location evidence="2">Cytoplasm</location>
    </subcellularLocation>
    <subcellularLocation>
        <location evidence="1">Nucleus</location>
    </subcellularLocation>
</comment>
<evidence type="ECO:0000256" key="10">
    <source>
        <dbReference type="PROSITE-ProRule" id="PRU00221"/>
    </source>
</evidence>
<feature type="repeat" description="WD" evidence="10">
    <location>
        <begin position="174"/>
        <end position="208"/>
    </location>
</feature>
<dbReference type="GO" id="GO:0005737">
    <property type="term" value="C:cytoplasm"/>
    <property type="evidence" value="ECO:0007669"/>
    <property type="project" value="UniProtKB-SubCell"/>
</dbReference>
<dbReference type="GO" id="GO:0005634">
    <property type="term" value="C:nucleus"/>
    <property type="evidence" value="ECO:0007669"/>
    <property type="project" value="UniProtKB-SubCell"/>
</dbReference>
<dbReference type="SMART" id="SM00320">
    <property type="entry name" value="WD40"/>
    <property type="match status" value="8"/>
</dbReference>
<evidence type="ECO:0000256" key="7">
    <source>
        <dbReference type="ARBA" id="ARBA00022574"/>
    </source>
</evidence>
<dbReference type="InterPro" id="IPR011047">
    <property type="entry name" value="Quinoprotein_ADH-like_sf"/>
</dbReference>
<name>A0AAV5RE63_STABA</name>
<dbReference type="PANTHER" id="PTHR44111">
    <property type="entry name" value="ELONGATOR COMPLEX PROTEIN 2"/>
    <property type="match status" value="1"/>
</dbReference>